<evidence type="ECO:0008006" key="10">
    <source>
        <dbReference type="Google" id="ProtNLM"/>
    </source>
</evidence>
<evidence type="ECO:0000256" key="3">
    <source>
        <dbReference type="ARBA" id="ARBA00008507"/>
    </source>
</evidence>
<dbReference type="AlphaFoldDB" id="A0A507C9Z9"/>
<dbReference type="InterPro" id="IPR019605">
    <property type="entry name" value="Misato_II_tubulin-like"/>
</dbReference>
<dbReference type="InterPro" id="IPR036525">
    <property type="entry name" value="Tubulin/FtsZ_GTPase_sf"/>
</dbReference>
<dbReference type="EMBL" id="QEAO01000011">
    <property type="protein sequence ID" value="TPX34804.1"/>
    <property type="molecule type" value="Genomic_DNA"/>
</dbReference>
<dbReference type="Pfam" id="PF14881">
    <property type="entry name" value="Tubulin_3"/>
    <property type="match status" value="1"/>
</dbReference>
<accession>A0A507C9Z9</accession>
<dbReference type="RefSeq" id="XP_031025442.1">
    <property type="nucleotide sequence ID" value="XM_031168575.1"/>
</dbReference>
<dbReference type="PANTHER" id="PTHR13391">
    <property type="entry name" value="MITOCHONDRIAL DISTRIBUTION REGULATOR MISATO"/>
    <property type="match status" value="1"/>
</dbReference>
<evidence type="ECO:0000259" key="6">
    <source>
        <dbReference type="Pfam" id="PF10644"/>
    </source>
</evidence>
<comment type="subcellular location">
    <subcellularLocation>
        <location evidence="2">Mitochondrion</location>
    </subcellularLocation>
</comment>
<dbReference type="InterPro" id="IPR029209">
    <property type="entry name" value="DML1/Misato_tubulin"/>
</dbReference>
<comment type="function">
    <text evidence="1">Involved in the partitioning of the mitochondrial organelle and mitochondrial DNA (mtDNA) inheritance.</text>
</comment>
<protein>
    <recommendedName>
        <fullName evidence="10">Tubulin nucleotide-binding domain-like protein</fullName>
    </recommendedName>
</protein>
<evidence type="ECO:0000256" key="2">
    <source>
        <dbReference type="ARBA" id="ARBA00004173"/>
    </source>
</evidence>
<evidence type="ECO:0000313" key="8">
    <source>
        <dbReference type="EMBL" id="TPX34804.1"/>
    </source>
</evidence>
<evidence type="ECO:0000256" key="1">
    <source>
        <dbReference type="ARBA" id="ARBA00003757"/>
    </source>
</evidence>
<sequence length="552" mass="62234">MTTSKEIITLQLGHYSNYIGTHLWNTQEAYFSATEDGGASSEIDHNVMFRTLETRHGESYEPRVVIFDLQGSFGALKKGGEIGEAHNLADTWTGNVETFKQEEHPHNAFIKFQNDYATSVASSSSSSPSQGKQQQQPQHPIPPPSFSDILESSVRVWSDYSKLSYHPKSIVQVPNYTHENPTTPFALYGAGRDVLSDVEFRDEVIDDRIRSFLEDCDSLQGFQVLTDVNNAFGGLTTSIMEALLDDMPKTTFMTFGVSETKDPVVGNLQDYQKRMFENVNQIQCLRYLKDTSSIYIPVSSPLQSELDPNGWSRYLNPKFNLRYHSSAYLASLIETATLPFRTFTNPLYIYEAAPMVSSNQSTKIAAICGSLPLRQIHDDATLRKLLSYNPMPGFKFNWFRDVTLRVGYEQVEHENGSYTVLRGVGCDLQGQARSKIPSMLHQQEALNDFAASFPTFAGQSRSIVVNEGLPISDAFPQLFGSDHIAKQESMLVRIRTPARIKETLQEVIQQLKTLPKRVAMPLERITSGSSMEDMMEIREDLEQTMLVYNEIE</sequence>
<keyword evidence="4" id="KW-0496">Mitochondrion</keyword>
<dbReference type="GO" id="GO:0007005">
    <property type="term" value="P:mitochondrion organization"/>
    <property type="evidence" value="ECO:0007669"/>
    <property type="project" value="InterPro"/>
</dbReference>
<evidence type="ECO:0000313" key="9">
    <source>
        <dbReference type="Proteomes" id="UP000319731"/>
    </source>
</evidence>
<proteinExistence type="inferred from homology"/>
<feature type="domain" description="Misato Segment II tubulin-like" evidence="6">
    <location>
        <begin position="5"/>
        <end position="111"/>
    </location>
</feature>
<evidence type="ECO:0000259" key="7">
    <source>
        <dbReference type="Pfam" id="PF14881"/>
    </source>
</evidence>
<dbReference type="GeneID" id="42003872"/>
<organism evidence="8 9">
    <name type="scientific">Synchytrium microbalum</name>
    <dbReference type="NCBI Taxonomy" id="1806994"/>
    <lineage>
        <taxon>Eukaryota</taxon>
        <taxon>Fungi</taxon>
        <taxon>Fungi incertae sedis</taxon>
        <taxon>Chytridiomycota</taxon>
        <taxon>Chytridiomycota incertae sedis</taxon>
        <taxon>Chytridiomycetes</taxon>
        <taxon>Synchytriales</taxon>
        <taxon>Synchytriaceae</taxon>
        <taxon>Synchytrium</taxon>
    </lineage>
</organism>
<dbReference type="GO" id="GO:0005739">
    <property type="term" value="C:mitochondrion"/>
    <property type="evidence" value="ECO:0007669"/>
    <property type="project" value="UniProtKB-SubCell"/>
</dbReference>
<dbReference type="InterPro" id="IPR049942">
    <property type="entry name" value="DML1/Misato"/>
</dbReference>
<feature type="domain" description="DML1/Misato tubulin" evidence="7">
    <location>
        <begin position="151"/>
        <end position="341"/>
    </location>
</feature>
<feature type="compositionally biased region" description="Low complexity" evidence="5">
    <location>
        <begin position="120"/>
        <end position="138"/>
    </location>
</feature>
<dbReference type="Pfam" id="PF10644">
    <property type="entry name" value="Misat_Tub_SegII"/>
    <property type="match status" value="1"/>
</dbReference>
<dbReference type="PANTHER" id="PTHR13391:SF0">
    <property type="entry name" value="PROTEIN MISATO HOMOLOG 1"/>
    <property type="match status" value="1"/>
</dbReference>
<gene>
    <name evidence="8" type="ORF">SmJEL517_g02647</name>
</gene>
<comment type="caution">
    <text evidence="8">The sequence shown here is derived from an EMBL/GenBank/DDBJ whole genome shotgun (WGS) entry which is preliminary data.</text>
</comment>
<dbReference type="SUPFAM" id="SSF52490">
    <property type="entry name" value="Tubulin nucleotide-binding domain-like"/>
    <property type="match status" value="1"/>
</dbReference>
<dbReference type="OrthoDB" id="271881at2759"/>
<comment type="similarity">
    <text evidence="3">Belongs to the misato family.</text>
</comment>
<evidence type="ECO:0000256" key="5">
    <source>
        <dbReference type="SAM" id="MobiDB-lite"/>
    </source>
</evidence>
<evidence type="ECO:0000256" key="4">
    <source>
        <dbReference type="ARBA" id="ARBA00023128"/>
    </source>
</evidence>
<reference evidence="8 9" key="1">
    <citation type="journal article" date="2019" name="Sci. Rep.">
        <title>Comparative genomics of chytrid fungi reveal insights into the obligate biotrophic and pathogenic lifestyle of Synchytrium endobioticum.</title>
        <authorList>
            <person name="van de Vossenberg B.T.L.H."/>
            <person name="Warris S."/>
            <person name="Nguyen H.D.T."/>
            <person name="van Gent-Pelzer M.P.E."/>
            <person name="Joly D.L."/>
            <person name="van de Geest H.C."/>
            <person name="Bonants P.J.M."/>
            <person name="Smith D.S."/>
            <person name="Levesque C.A."/>
            <person name="van der Lee T.A.J."/>
        </authorList>
    </citation>
    <scope>NUCLEOTIDE SEQUENCE [LARGE SCALE GENOMIC DNA]</scope>
    <source>
        <strain evidence="8 9">JEL517</strain>
    </source>
</reference>
<keyword evidence="9" id="KW-1185">Reference proteome</keyword>
<dbReference type="Gene3D" id="3.40.50.1440">
    <property type="entry name" value="Tubulin/FtsZ, GTPase domain"/>
    <property type="match status" value="1"/>
</dbReference>
<name>A0A507C9Z9_9FUNG</name>
<feature type="region of interest" description="Disordered" evidence="5">
    <location>
        <begin position="120"/>
        <end position="145"/>
    </location>
</feature>
<dbReference type="Proteomes" id="UP000319731">
    <property type="component" value="Unassembled WGS sequence"/>
</dbReference>